<feature type="compositionally biased region" description="Acidic residues" evidence="1">
    <location>
        <begin position="146"/>
        <end position="157"/>
    </location>
</feature>
<dbReference type="STRING" id="690566.Sphch_1475"/>
<protein>
    <recommendedName>
        <fullName evidence="2">DUF5681 domain-containing protein</fullName>
    </recommendedName>
</protein>
<dbReference type="HOGENOM" id="CLU_1676713_0_0_5"/>
<feature type="region of interest" description="Disordered" evidence="1">
    <location>
        <begin position="138"/>
        <end position="157"/>
    </location>
</feature>
<feature type="compositionally biased region" description="Basic and acidic residues" evidence="1">
    <location>
        <begin position="1"/>
        <end position="15"/>
    </location>
</feature>
<feature type="domain" description="DUF5681" evidence="2">
    <location>
        <begin position="37"/>
        <end position="108"/>
    </location>
</feature>
<dbReference type="RefSeq" id="WP_013847423.1">
    <property type="nucleotide sequence ID" value="NC_015593.1"/>
</dbReference>
<keyword evidence="4" id="KW-1185">Reference proteome</keyword>
<evidence type="ECO:0000313" key="3">
    <source>
        <dbReference type="EMBL" id="AEG49163.1"/>
    </source>
</evidence>
<dbReference type="InterPro" id="IPR043736">
    <property type="entry name" value="DUF5681"/>
</dbReference>
<feature type="compositionally biased region" description="Basic and acidic residues" evidence="1">
    <location>
        <begin position="33"/>
        <end position="47"/>
    </location>
</feature>
<name>F6EY57_SPHCR</name>
<dbReference type="AlphaFoldDB" id="F6EY57"/>
<dbReference type="Pfam" id="PF18932">
    <property type="entry name" value="DUF5681"/>
    <property type="match status" value="1"/>
</dbReference>
<sequence>MADKNDKGRRQDGRPYAEGNVGDDGSYLVGKARPPEATRFAKGDNRPRGRRPKGTRNLATEWDEELREKVTVTENGLKKRHSKLRAIVKATTARAMKGSDRAAEMAFRHAPAEVRSEQVSMSDSAIIAAWVAQNYGTQPAISDDHDTPDDGGDGDAD</sequence>
<evidence type="ECO:0000256" key="1">
    <source>
        <dbReference type="SAM" id="MobiDB-lite"/>
    </source>
</evidence>
<proteinExistence type="predicted"/>
<dbReference type="Proteomes" id="UP000007150">
    <property type="component" value="Chromosome 1"/>
</dbReference>
<evidence type="ECO:0000259" key="2">
    <source>
        <dbReference type="Pfam" id="PF18932"/>
    </source>
</evidence>
<reference evidence="3 4" key="1">
    <citation type="submission" date="2011-05" db="EMBL/GenBank/DDBJ databases">
        <title>Complete sequence of chromosome 1 of Sphingobium chlorophenolicum L-1.</title>
        <authorList>
            <consortium name="US DOE Joint Genome Institute"/>
            <person name="Lucas S."/>
            <person name="Han J."/>
            <person name="Lapidus A."/>
            <person name="Cheng J.-F."/>
            <person name="Goodwin L."/>
            <person name="Pitluck S."/>
            <person name="Peters L."/>
            <person name="Daligault H."/>
            <person name="Han C."/>
            <person name="Tapia R."/>
            <person name="Land M."/>
            <person name="Hauser L."/>
            <person name="Kyrpides N."/>
            <person name="Ivanova N."/>
            <person name="Pagani I."/>
            <person name="Turner P."/>
            <person name="Copley S."/>
            <person name="Woyke T."/>
        </authorList>
    </citation>
    <scope>NUCLEOTIDE SEQUENCE [LARGE SCALE GENOMIC DNA]</scope>
    <source>
        <strain evidence="3 4">L-1</strain>
    </source>
</reference>
<gene>
    <name evidence="3" type="ORF">Sphch_1475</name>
</gene>
<accession>F6EY57</accession>
<dbReference type="KEGG" id="sch:Sphch_1475"/>
<evidence type="ECO:0000313" key="4">
    <source>
        <dbReference type="Proteomes" id="UP000007150"/>
    </source>
</evidence>
<feature type="region of interest" description="Disordered" evidence="1">
    <location>
        <begin position="1"/>
        <end position="60"/>
    </location>
</feature>
<organism evidence="3 4">
    <name type="scientific">Sphingobium chlorophenolicum L-1</name>
    <dbReference type="NCBI Taxonomy" id="690566"/>
    <lineage>
        <taxon>Bacteria</taxon>
        <taxon>Pseudomonadati</taxon>
        <taxon>Pseudomonadota</taxon>
        <taxon>Alphaproteobacteria</taxon>
        <taxon>Sphingomonadales</taxon>
        <taxon>Sphingomonadaceae</taxon>
        <taxon>Sphingobium</taxon>
    </lineage>
</organism>
<dbReference type="EMBL" id="CP002798">
    <property type="protein sequence ID" value="AEG49163.1"/>
    <property type="molecule type" value="Genomic_DNA"/>
</dbReference>